<accession>A0A0S4J4P4</accession>
<gene>
    <name evidence="3" type="ORF">BSAL_86545</name>
</gene>
<dbReference type="AlphaFoldDB" id="A0A0S4J4P4"/>
<dbReference type="Proteomes" id="UP000051952">
    <property type="component" value="Unassembled WGS sequence"/>
</dbReference>
<evidence type="ECO:0000313" key="3">
    <source>
        <dbReference type="EMBL" id="CUG81180.1"/>
    </source>
</evidence>
<evidence type="ECO:0000256" key="1">
    <source>
        <dbReference type="SAM" id="MobiDB-lite"/>
    </source>
</evidence>
<organism evidence="3 4">
    <name type="scientific">Bodo saltans</name>
    <name type="common">Flagellated protozoan</name>
    <dbReference type="NCBI Taxonomy" id="75058"/>
    <lineage>
        <taxon>Eukaryota</taxon>
        <taxon>Discoba</taxon>
        <taxon>Euglenozoa</taxon>
        <taxon>Kinetoplastea</taxon>
        <taxon>Metakinetoplastina</taxon>
        <taxon>Eubodonida</taxon>
        <taxon>Bodonidae</taxon>
        <taxon>Bodo</taxon>
    </lineage>
</organism>
<evidence type="ECO:0000256" key="2">
    <source>
        <dbReference type="SAM" id="SignalP"/>
    </source>
</evidence>
<reference evidence="4" key="1">
    <citation type="submission" date="2015-09" db="EMBL/GenBank/DDBJ databases">
        <authorList>
            <consortium name="Pathogen Informatics"/>
        </authorList>
    </citation>
    <scope>NUCLEOTIDE SEQUENCE [LARGE SCALE GENOMIC DNA]</scope>
    <source>
        <strain evidence="4">Lake Konstanz</strain>
    </source>
</reference>
<proteinExistence type="predicted"/>
<feature type="region of interest" description="Disordered" evidence="1">
    <location>
        <begin position="106"/>
        <end position="142"/>
    </location>
</feature>
<dbReference type="EMBL" id="CYKH01001061">
    <property type="protein sequence ID" value="CUG81180.1"/>
    <property type="molecule type" value="Genomic_DNA"/>
</dbReference>
<keyword evidence="2" id="KW-0732">Signal</keyword>
<protein>
    <submittedName>
        <fullName evidence="3">Membrane-associated protein, putative</fullName>
    </submittedName>
</protein>
<dbReference type="VEuPathDB" id="TriTrypDB:BSAL_86545"/>
<feature type="signal peptide" evidence="2">
    <location>
        <begin position="1"/>
        <end position="28"/>
    </location>
</feature>
<feature type="chain" id="PRO_5006621946" evidence="2">
    <location>
        <begin position="29"/>
        <end position="250"/>
    </location>
</feature>
<name>A0A0S4J4P4_BODSA</name>
<keyword evidence="4" id="KW-1185">Reference proteome</keyword>
<sequence length="250" mass="28464">MSTRLWPLLTCWAVSLLILRWLVIVPSSLPLHEESVANDPTPVSHHASSLVPSSLLSSVAPDDVRIVVTELLRDVEALSKRSYYAQEVEAHTAELLASFQRVLGSDDAAKQPQQDTDSPAKTDNSDAQQVRPSDGFLKQPRRSRIPMMLPSEELFCDQFLNTFPTPFGGDIPVETVELWCRRGLVAEAEGDHLPPGVDDGHLVQFTMLQMYRRLYFAAQFQDRLVRYRELFQPMIDAIEKRHDRMLYNYI</sequence>
<evidence type="ECO:0000313" key="4">
    <source>
        <dbReference type="Proteomes" id="UP000051952"/>
    </source>
</evidence>